<feature type="non-terminal residue" evidence="1">
    <location>
        <position position="88"/>
    </location>
</feature>
<dbReference type="Proteomes" id="UP000626109">
    <property type="component" value="Unassembled WGS sequence"/>
</dbReference>
<dbReference type="AlphaFoldDB" id="A0A813KR71"/>
<organism evidence="1 2">
    <name type="scientific">Polarella glacialis</name>
    <name type="common">Dinoflagellate</name>
    <dbReference type="NCBI Taxonomy" id="89957"/>
    <lineage>
        <taxon>Eukaryota</taxon>
        <taxon>Sar</taxon>
        <taxon>Alveolata</taxon>
        <taxon>Dinophyceae</taxon>
        <taxon>Suessiales</taxon>
        <taxon>Suessiaceae</taxon>
        <taxon>Polarella</taxon>
    </lineage>
</organism>
<accession>A0A813KR71</accession>
<evidence type="ECO:0000313" key="1">
    <source>
        <dbReference type="EMBL" id="CAE8705889.1"/>
    </source>
</evidence>
<comment type="caution">
    <text evidence="1">The sequence shown here is derived from an EMBL/GenBank/DDBJ whole genome shotgun (WGS) entry which is preliminary data.</text>
</comment>
<feature type="non-terminal residue" evidence="1">
    <location>
        <position position="1"/>
    </location>
</feature>
<gene>
    <name evidence="1" type="ORF">PGLA2088_LOCUS33940</name>
</gene>
<dbReference type="EMBL" id="CAJNNW010031085">
    <property type="protein sequence ID" value="CAE8705889.1"/>
    <property type="molecule type" value="Genomic_DNA"/>
</dbReference>
<protein>
    <submittedName>
        <fullName evidence="1">Uncharacterized protein</fullName>
    </submittedName>
</protein>
<name>A0A813KR71_POLGL</name>
<reference evidence="1" key="1">
    <citation type="submission" date="2021-02" db="EMBL/GenBank/DDBJ databases">
        <authorList>
            <person name="Dougan E. K."/>
            <person name="Rhodes N."/>
            <person name="Thang M."/>
            <person name="Chan C."/>
        </authorList>
    </citation>
    <scope>NUCLEOTIDE SEQUENCE</scope>
</reference>
<sequence>LSAVANAVGAIDLKQVAATYQQEAGCSGLEAATVAAAAVGAALKAGLAGVTVNAADCAEAAVKEVRSVARKQARNAKGENFRAARIAE</sequence>
<proteinExistence type="predicted"/>
<evidence type="ECO:0000313" key="2">
    <source>
        <dbReference type="Proteomes" id="UP000626109"/>
    </source>
</evidence>